<dbReference type="eggNOG" id="ENOG502Z7ZX">
    <property type="taxonomic scope" value="Bacteria"/>
</dbReference>
<evidence type="ECO:0000256" key="1">
    <source>
        <dbReference type="SAM" id="Phobius"/>
    </source>
</evidence>
<gene>
    <name evidence="2" type="ORF">HMPREF9225_0620</name>
</gene>
<feature type="transmembrane region" description="Helical" evidence="1">
    <location>
        <begin position="18"/>
        <end position="35"/>
    </location>
</feature>
<name>E0NKD1_9FIRM</name>
<reference evidence="2 3" key="1">
    <citation type="submission" date="2010-07" db="EMBL/GenBank/DDBJ databases">
        <authorList>
            <person name="Muzny D."/>
            <person name="Qin X."/>
            <person name="Deng J."/>
            <person name="Jiang H."/>
            <person name="Liu Y."/>
            <person name="Qu J."/>
            <person name="Song X.-Z."/>
            <person name="Zhang L."/>
            <person name="Thornton R."/>
            <person name="Coyle M."/>
            <person name="Francisco L."/>
            <person name="Jackson L."/>
            <person name="Javaid M."/>
            <person name="Korchina V."/>
            <person name="Kovar C."/>
            <person name="Mata R."/>
            <person name="Mathew T."/>
            <person name="Ngo R."/>
            <person name="Nguyen L."/>
            <person name="Nguyen N."/>
            <person name="Okwuonu G."/>
            <person name="Ongeri F."/>
            <person name="Pham C."/>
            <person name="Simmons D."/>
            <person name="Wilczek-Boney K."/>
            <person name="Hale W."/>
            <person name="Jakkamsetti A."/>
            <person name="Pham P."/>
            <person name="Ruth R."/>
            <person name="San Lucas F."/>
            <person name="Warren J."/>
            <person name="Zhang J."/>
            <person name="Zhao Z."/>
            <person name="Zhou C."/>
            <person name="Zhu D."/>
            <person name="Lee S."/>
            <person name="Bess C."/>
            <person name="Blankenburg K."/>
            <person name="Forbes L."/>
            <person name="Fu Q."/>
            <person name="Gubbala S."/>
            <person name="Hirani K."/>
            <person name="Jayaseelan J.C."/>
            <person name="Lara F."/>
            <person name="Munidasa M."/>
            <person name="Palculict T."/>
            <person name="Patil S."/>
            <person name="Pu L.-L."/>
            <person name="Saada N."/>
            <person name="Tang L."/>
            <person name="Weissenberger G."/>
            <person name="Zhu Y."/>
            <person name="Hemphill L."/>
            <person name="Shang Y."/>
            <person name="Youmans B."/>
            <person name="Ayvaz T."/>
            <person name="Ross M."/>
            <person name="Santibanez J."/>
            <person name="Aqrawi P."/>
            <person name="Gross S."/>
            <person name="Joshi V."/>
            <person name="Fowler G."/>
            <person name="Nazareth L."/>
            <person name="Reid J."/>
            <person name="Worley K."/>
            <person name="Petrosino J."/>
            <person name="Highlander S."/>
            <person name="Gibbs R."/>
        </authorList>
    </citation>
    <scope>NUCLEOTIDE SEQUENCE [LARGE SCALE GENOMIC DNA]</scope>
    <source>
        <strain evidence="2 3">ATCC BAA-1640</strain>
    </source>
</reference>
<feature type="transmembrane region" description="Helical" evidence="1">
    <location>
        <begin position="118"/>
        <end position="138"/>
    </location>
</feature>
<evidence type="ECO:0000313" key="3">
    <source>
        <dbReference type="Proteomes" id="UP000003280"/>
    </source>
</evidence>
<evidence type="ECO:0000313" key="2">
    <source>
        <dbReference type="EMBL" id="EFM25738.1"/>
    </source>
</evidence>
<protein>
    <recommendedName>
        <fullName evidence="4">DUF422 domain-containing protein</fullName>
    </recommendedName>
</protein>
<proteinExistence type="predicted"/>
<evidence type="ECO:0008006" key="4">
    <source>
        <dbReference type="Google" id="ProtNLM"/>
    </source>
</evidence>
<accession>E0NKD1</accession>
<dbReference type="AlphaFoldDB" id="E0NKD1"/>
<feature type="transmembrane region" description="Helical" evidence="1">
    <location>
        <begin position="87"/>
        <end position="106"/>
    </location>
</feature>
<feature type="transmembrane region" description="Helical" evidence="1">
    <location>
        <begin position="288"/>
        <end position="308"/>
    </location>
</feature>
<dbReference type="Proteomes" id="UP000003280">
    <property type="component" value="Unassembled WGS sequence"/>
</dbReference>
<keyword evidence="1" id="KW-0472">Membrane</keyword>
<dbReference type="HOGENOM" id="CLU_920231_0_0_9"/>
<dbReference type="STRING" id="862517.HMPREF9225_0620"/>
<feature type="transmembrane region" description="Helical" evidence="1">
    <location>
        <begin position="200"/>
        <end position="220"/>
    </location>
</feature>
<keyword evidence="1" id="KW-0812">Transmembrane</keyword>
<feature type="transmembrane region" description="Helical" evidence="1">
    <location>
        <begin position="226"/>
        <end position="244"/>
    </location>
</feature>
<keyword evidence="1" id="KW-1133">Transmembrane helix</keyword>
<keyword evidence="3" id="KW-1185">Reference proteome</keyword>
<comment type="caution">
    <text evidence="2">The sequence shown here is derived from an EMBL/GenBank/DDBJ whole genome shotgun (WGS) entry which is preliminary data.</text>
</comment>
<feature type="transmembrane region" description="Helical" evidence="1">
    <location>
        <begin position="47"/>
        <end position="67"/>
    </location>
</feature>
<feature type="transmembrane region" description="Helical" evidence="1">
    <location>
        <begin position="158"/>
        <end position="179"/>
    </location>
</feature>
<organism evidence="2 3">
    <name type="scientific">Peptoniphilus duerdenii ATCC BAA-1640</name>
    <dbReference type="NCBI Taxonomy" id="862517"/>
    <lineage>
        <taxon>Bacteria</taxon>
        <taxon>Bacillati</taxon>
        <taxon>Bacillota</taxon>
        <taxon>Tissierellia</taxon>
        <taxon>Tissierellales</taxon>
        <taxon>Peptoniphilaceae</taxon>
        <taxon>Peptoniphilus</taxon>
    </lineage>
</organism>
<dbReference type="EMBL" id="AEEH01000025">
    <property type="protein sequence ID" value="EFM25738.1"/>
    <property type="molecule type" value="Genomic_DNA"/>
</dbReference>
<sequence>MVLKLQLENIFMESCMNWINSFEIICYFIVAILLIDILKNKNYRELGLLISGAIAGFSLELLSVRLTDIYHYSNDFYISIGFVPYQFPFFGGLMWGGITVCALRIAKKFSLTKIMTALLSGWLIVSMDFLLDVVAIRLDGGFWVWDGRPINLDINHHMFMSVIWVNFLGYMFEVPSIVYMTLKSWEKGIDEKLNLMRSMLIGIGGVAFVGICSFISLYLNKITDEWFVVLAFLAIWIFVLIKLIREILAQRKNLTFGNKKDWTSIIFWLSIYAYCIGGLIKLEIIQAVPVYGIFALMLFIMTLLLVLVDVKESDDFRK</sequence>
<feature type="transmembrane region" description="Helical" evidence="1">
    <location>
        <begin position="265"/>
        <end position="282"/>
    </location>
</feature>